<accession>A0ABC9TW85</accession>
<comment type="similarity">
    <text evidence="2">Belongs to the EamA transporter family.</text>
</comment>
<feature type="transmembrane region" description="Helical" evidence="6">
    <location>
        <begin position="182"/>
        <end position="202"/>
    </location>
</feature>
<evidence type="ECO:0000259" key="7">
    <source>
        <dbReference type="Pfam" id="PF00892"/>
    </source>
</evidence>
<dbReference type="GO" id="GO:0016020">
    <property type="term" value="C:membrane"/>
    <property type="evidence" value="ECO:0007669"/>
    <property type="project" value="UniProtKB-SubCell"/>
</dbReference>
<feature type="domain" description="EamA" evidence="7">
    <location>
        <begin position="156"/>
        <end position="289"/>
    </location>
</feature>
<comment type="caution">
    <text evidence="8">The sequence shown here is derived from an EMBL/GenBank/DDBJ whole genome shotgun (WGS) entry which is preliminary data.</text>
</comment>
<feature type="transmembrane region" description="Helical" evidence="6">
    <location>
        <begin position="156"/>
        <end position="175"/>
    </location>
</feature>
<dbReference type="InterPro" id="IPR050638">
    <property type="entry name" value="AA-Vitamin_Transporters"/>
</dbReference>
<proteinExistence type="inferred from homology"/>
<dbReference type="PANTHER" id="PTHR32322:SF2">
    <property type="entry name" value="EAMA DOMAIN-CONTAINING PROTEIN"/>
    <property type="match status" value="1"/>
</dbReference>
<evidence type="ECO:0000256" key="4">
    <source>
        <dbReference type="ARBA" id="ARBA00022989"/>
    </source>
</evidence>
<keyword evidence="3 6" id="KW-0812">Transmembrane</keyword>
<comment type="subcellular location">
    <subcellularLocation>
        <location evidence="1">Membrane</location>
        <topology evidence="1">Multi-pass membrane protein</topology>
    </subcellularLocation>
</comment>
<dbReference type="Pfam" id="PF00892">
    <property type="entry name" value="EamA"/>
    <property type="match status" value="2"/>
</dbReference>
<dbReference type="Gene3D" id="1.10.3730.20">
    <property type="match status" value="1"/>
</dbReference>
<evidence type="ECO:0000256" key="6">
    <source>
        <dbReference type="SAM" id="Phobius"/>
    </source>
</evidence>
<evidence type="ECO:0000256" key="5">
    <source>
        <dbReference type="ARBA" id="ARBA00023136"/>
    </source>
</evidence>
<dbReference type="AlphaFoldDB" id="A0ABC9TW85"/>
<feature type="transmembrane region" description="Helical" evidence="6">
    <location>
        <begin position="76"/>
        <end position="98"/>
    </location>
</feature>
<dbReference type="PANTHER" id="PTHR32322">
    <property type="entry name" value="INNER MEMBRANE TRANSPORTER"/>
    <property type="match status" value="1"/>
</dbReference>
<gene>
    <name evidence="8" type="ORF">CLOSYM_02855</name>
</gene>
<feature type="transmembrane region" description="Helical" evidence="6">
    <location>
        <begin position="214"/>
        <end position="237"/>
    </location>
</feature>
<dbReference type="InterPro" id="IPR000620">
    <property type="entry name" value="EamA_dom"/>
</dbReference>
<feature type="transmembrane region" description="Helical" evidence="6">
    <location>
        <begin position="130"/>
        <end position="150"/>
    </location>
</feature>
<evidence type="ECO:0000256" key="3">
    <source>
        <dbReference type="ARBA" id="ARBA00022692"/>
    </source>
</evidence>
<dbReference type="SUPFAM" id="SSF103481">
    <property type="entry name" value="Multidrug resistance efflux transporter EmrE"/>
    <property type="match status" value="2"/>
</dbReference>
<keyword evidence="4 6" id="KW-1133">Transmembrane helix</keyword>
<organism evidence="8 9">
    <name type="scientific">[Clostridium] symbiosum ATCC 14940</name>
    <dbReference type="NCBI Taxonomy" id="411472"/>
    <lineage>
        <taxon>Bacteria</taxon>
        <taxon>Bacillati</taxon>
        <taxon>Bacillota</taxon>
        <taxon>Clostridia</taxon>
        <taxon>Lachnospirales</taxon>
        <taxon>Lachnospiraceae</taxon>
        <taxon>Otoolea</taxon>
    </lineage>
</organism>
<feature type="transmembrane region" description="Helical" evidence="6">
    <location>
        <begin position="14"/>
        <end position="36"/>
    </location>
</feature>
<dbReference type="EMBL" id="AWSU01000224">
    <property type="protein sequence ID" value="ERI75996.1"/>
    <property type="molecule type" value="Genomic_DNA"/>
</dbReference>
<evidence type="ECO:0000256" key="2">
    <source>
        <dbReference type="ARBA" id="ARBA00007362"/>
    </source>
</evidence>
<evidence type="ECO:0000256" key="1">
    <source>
        <dbReference type="ARBA" id="ARBA00004141"/>
    </source>
</evidence>
<dbReference type="InterPro" id="IPR037185">
    <property type="entry name" value="EmrE-like"/>
</dbReference>
<protein>
    <submittedName>
        <fullName evidence="8">Membrane protein</fullName>
    </submittedName>
</protein>
<sequence length="309" mass="33345">MNQEADMARSNQKLAFALLFFTFFIWGSIYVTGKMISDDVPASLVACLRCVTAMIPLYFMSRKHLKTKIDRKDRKYFFLVGALGYFLTVQMIQLGIALTGASMAALINAMTPVAVTILAAIILKEKITPVKCLCLVLALAGTIVITSGASTQGETMGIAVVLVGVVSFAAASVYMRRLTAKYPAVLVTTYSMAISLIFHIPVGIVTVCTRPVTITPLGVAIILYLGFAGSGVAQYTWTKCLSMLPASTCSLFYPLQPAFAALLGAWLLGETFTPAFFIGLMLISLDVVLNTWEARQMDKALTAKESSNV</sequence>
<evidence type="ECO:0000313" key="9">
    <source>
        <dbReference type="Proteomes" id="UP000016491"/>
    </source>
</evidence>
<name>A0ABC9TW85_CLOSY</name>
<feature type="domain" description="EamA" evidence="7">
    <location>
        <begin position="17"/>
        <end position="146"/>
    </location>
</feature>
<feature type="transmembrane region" description="Helical" evidence="6">
    <location>
        <begin position="249"/>
        <end position="269"/>
    </location>
</feature>
<reference evidence="8 9" key="1">
    <citation type="submission" date="2013-07" db="EMBL/GenBank/DDBJ databases">
        <authorList>
            <person name="Weinstock G."/>
            <person name="Sodergren E."/>
            <person name="Wylie T."/>
            <person name="Fulton L."/>
            <person name="Fulton R."/>
            <person name="Fronick C."/>
            <person name="O'Laughlin M."/>
            <person name="Godfrey J."/>
            <person name="Miner T."/>
            <person name="Herter B."/>
            <person name="Appelbaum E."/>
            <person name="Cordes M."/>
            <person name="Lek S."/>
            <person name="Wollam A."/>
            <person name="Pepin K.H."/>
            <person name="Palsikar V.B."/>
            <person name="Mitreva M."/>
            <person name="Wilson R.K."/>
        </authorList>
    </citation>
    <scope>NUCLEOTIDE SEQUENCE [LARGE SCALE GENOMIC DNA]</scope>
    <source>
        <strain evidence="8 9">ATCC 14940</strain>
    </source>
</reference>
<feature type="transmembrane region" description="Helical" evidence="6">
    <location>
        <begin position="42"/>
        <end position="60"/>
    </location>
</feature>
<dbReference type="Proteomes" id="UP000016491">
    <property type="component" value="Unassembled WGS sequence"/>
</dbReference>
<keyword evidence="5 6" id="KW-0472">Membrane</keyword>
<feature type="transmembrane region" description="Helical" evidence="6">
    <location>
        <begin position="104"/>
        <end position="123"/>
    </location>
</feature>
<feature type="transmembrane region" description="Helical" evidence="6">
    <location>
        <begin position="275"/>
        <end position="292"/>
    </location>
</feature>
<evidence type="ECO:0000313" key="8">
    <source>
        <dbReference type="EMBL" id="ERI75996.1"/>
    </source>
</evidence>